<dbReference type="CDD" id="cd06899">
    <property type="entry name" value="lectin_legume_LecRK_Arcelin_ConA"/>
    <property type="match status" value="1"/>
</dbReference>
<feature type="domain" description="Legume lectin" evidence="5">
    <location>
        <begin position="18"/>
        <end position="268"/>
    </location>
</feature>
<dbReference type="PANTHER" id="PTHR32401:SF49">
    <property type="entry name" value="OS10G0129200 PROTEIN"/>
    <property type="match status" value="1"/>
</dbReference>
<feature type="chain" id="PRO_5043041126" evidence="4">
    <location>
        <begin position="19"/>
        <end position="432"/>
    </location>
</feature>
<keyword evidence="6" id="KW-0675">Receptor</keyword>
<protein>
    <submittedName>
        <fullName evidence="6">L-type lectin-domain containing receptor kinase IX.1-like</fullName>
    </submittedName>
</protein>
<keyword evidence="3" id="KW-0812">Transmembrane</keyword>
<dbReference type="Gene3D" id="1.10.510.10">
    <property type="entry name" value="Transferase(Phosphotransferase) domain 1"/>
    <property type="match status" value="1"/>
</dbReference>
<dbReference type="Pfam" id="PF00139">
    <property type="entry name" value="Lectin_legB"/>
    <property type="match status" value="1"/>
</dbReference>
<dbReference type="SUPFAM" id="SSF49899">
    <property type="entry name" value="Concanavalin A-like lectins/glucanases"/>
    <property type="match status" value="1"/>
</dbReference>
<keyword evidence="3" id="KW-0472">Membrane</keyword>
<evidence type="ECO:0000256" key="3">
    <source>
        <dbReference type="SAM" id="Phobius"/>
    </source>
</evidence>
<keyword evidence="3" id="KW-1133">Transmembrane helix</keyword>
<evidence type="ECO:0000313" key="7">
    <source>
        <dbReference type="Proteomes" id="UP001327560"/>
    </source>
</evidence>
<keyword evidence="6" id="KW-0418">Kinase</keyword>
<dbReference type="GO" id="GO:0016301">
    <property type="term" value="F:kinase activity"/>
    <property type="evidence" value="ECO:0007669"/>
    <property type="project" value="UniProtKB-KW"/>
</dbReference>
<dbReference type="Proteomes" id="UP001327560">
    <property type="component" value="Chromosome 7"/>
</dbReference>
<keyword evidence="7" id="KW-1185">Reference proteome</keyword>
<dbReference type="InterPro" id="IPR001220">
    <property type="entry name" value="Legume_lectin_dom"/>
</dbReference>
<feature type="transmembrane region" description="Helical" evidence="3">
    <location>
        <begin position="269"/>
        <end position="293"/>
    </location>
</feature>
<dbReference type="Gene3D" id="2.60.120.200">
    <property type="match status" value="1"/>
</dbReference>
<comment type="similarity">
    <text evidence="1">Belongs to the leguminous lectin family.</text>
</comment>
<evidence type="ECO:0000259" key="5">
    <source>
        <dbReference type="Pfam" id="PF00139"/>
    </source>
</evidence>
<keyword evidence="2" id="KW-0430">Lectin</keyword>
<dbReference type="AlphaFoldDB" id="A0AAQ3L1H5"/>
<dbReference type="PANTHER" id="PTHR32401">
    <property type="entry name" value="CONCANAVALIN A-LIKE LECTIN FAMILY PROTEIN"/>
    <property type="match status" value="1"/>
</dbReference>
<keyword evidence="6" id="KW-0808">Transferase</keyword>
<keyword evidence="4" id="KW-0732">Signal</keyword>
<evidence type="ECO:0000313" key="6">
    <source>
        <dbReference type="EMBL" id="WOL15182.1"/>
    </source>
</evidence>
<dbReference type="GO" id="GO:0030246">
    <property type="term" value="F:carbohydrate binding"/>
    <property type="evidence" value="ECO:0007669"/>
    <property type="project" value="UniProtKB-KW"/>
</dbReference>
<accession>A0AAQ3L1H5</accession>
<evidence type="ECO:0000256" key="2">
    <source>
        <dbReference type="ARBA" id="ARBA00022734"/>
    </source>
</evidence>
<proteinExistence type="inferred from homology"/>
<reference evidence="6 7" key="1">
    <citation type="submission" date="2023-10" db="EMBL/GenBank/DDBJ databases">
        <title>Chromosome-scale genome assembly provides insights into flower coloration mechanisms of Canna indica.</title>
        <authorList>
            <person name="Li C."/>
        </authorList>
    </citation>
    <scope>NUCLEOTIDE SEQUENCE [LARGE SCALE GENOMIC DNA]</scope>
    <source>
        <tissue evidence="6">Flower</tissue>
    </source>
</reference>
<dbReference type="FunFam" id="2.60.120.200:FF:000103">
    <property type="entry name" value="L-type lectin-domain containing receptor kinase IX.1"/>
    <property type="match status" value="1"/>
</dbReference>
<dbReference type="PROSITE" id="PS00307">
    <property type="entry name" value="LECTIN_LEGUME_BETA"/>
    <property type="match status" value="1"/>
</dbReference>
<evidence type="ECO:0000256" key="4">
    <source>
        <dbReference type="SAM" id="SignalP"/>
    </source>
</evidence>
<name>A0AAQ3L1H5_9LILI</name>
<dbReference type="InterPro" id="IPR050258">
    <property type="entry name" value="Leguminous_Lectin"/>
</dbReference>
<feature type="signal peptide" evidence="4">
    <location>
        <begin position="1"/>
        <end position="18"/>
    </location>
</feature>
<gene>
    <name evidence="6" type="ORF">Cni_G23963</name>
</gene>
<dbReference type="InterPro" id="IPR019825">
    <property type="entry name" value="Lectin_legB_Mn/Ca_BS"/>
</dbReference>
<organism evidence="6 7">
    <name type="scientific">Canna indica</name>
    <name type="common">Indian-shot</name>
    <dbReference type="NCBI Taxonomy" id="4628"/>
    <lineage>
        <taxon>Eukaryota</taxon>
        <taxon>Viridiplantae</taxon>
        <taxon>Streptophyta</taxon>
        <taxon>Embryophyta</taxon>
        <taxon>Tracheophyta</taxon>
        <taxon>Spermatophyta</taxon>
        <taxon>Magnoliopsida</taxon>
        <taxon>Liliopsida</taxon>
        <taxon>Zingiberales</taxon>
        <taxon>Cannaceae</taxon>
        <taxon>Canna</taxon>
    </lineage>
</organism>
<dbReference type="InterPro" id="IPR013320">
    <property type="entry name" value="ConA-like_dom_sf"/>
</dbReference>
<dbReference type="EMBL" id="CP136896">
    <property type="protein sequence ID" value="WOL15182.1"/>
    <property type="molecule type" value="Genomic_DNA"/>
</dbReference>
<evidence type="ECO:0000256" key="1">
    <source>
        <dbReference type="ARBA" id="ARBA00007606"/>
    </source>
</evidence>
<sequence length="432" mass="47345">MILTAVFFLSMLIPMASSLSFNISSFDQEAMLKINLEGDALGDEAVANDTTLMLTKDGANLGGSARATYSDPLLLWDAKTGELTDFTTEFSFTINSSQENHADGLAFFLTKFGSSMPVFSKGGYLGLFSNSTSVNSTSDSTVAVEFDTFSNHEKDIGDPIGEHLGIDINSIRSSANVSWNSSTREGKVANARVDYNSSTYNLSVFVTYAKTNLSPAANYSLHYIVDLRKVLPEIVSVGFSAAVGNYTETHSILSWSFSSTLKPKDKSNVGLAAGLAVGATLMLALCFLCFILYRKKKKKLGYLDNMDCDEAIDHEFESERGPKRRMIMEAADEKLNGNFDERQMESLMVVGLWCAHPDYSVRPSIKQVISTLSFEIPLPMLPPVRPVPIYYTPSFHMFSVATPSMTETTPSGQFAHSFELPLSPHSLIDHST</sequence>